<evidence type="ECO:0000256" key="11">
    <source>
        <dbReference type="ARBA" id="ARBA00025614"/>
    </source>
</evidence>
<comment type="function">
    <text evidence="11">Component of the F(0) channel, it forms part of the peripheral stalk, linking F(1) to F(0). The b'-subunit is a diverged and duplicated form of b found in plants and photosynthetic bacteria.</text>
</comment>
<evidence type="ECO:0000256" key="14">
    <source>
        <dbReference type="SAM" id="Coils"/>
    </source>
</evidence>
<keyword evidence="13" id="KW-1003">Cell membrane</keyword>
<comment type="caution">
    <text evidence="15">The sequence shown here is derived from an EMBL/GenBank/DDBJ whole genome shotgun (WGS) entry which is preliminary data.</text>
</comment>
<accession>A0A401FX39</accession>
<comment type="subcellular location">
    <subcellularLocation>
        <location evidence="13">Cell membrane</location>
        <topology evidence="13">Single-pass membrane protein</topology>
    </subcellularLocation>
    <subcellularLocation>
        <location evidence="12">Endomembrane system</location>
        <topology evidence="12">Single-pass membrane protein</topology>
    </subcellularLocation>
</comment>
<evidence type="ECO:0000256" key="12">
    <source>
        <dbReference type="ARBA" id="ARBA00037847"/>
    </source>
</evidence>
<keyword evidence="14" id="KW-0175">Coiled coil</keyword>
<evidence type="ECO:0000256" key="6">
    <source>
        <dbReference type="ARBA" id="ARBA00022989"/>
    </source>
</evidence>
<dbReference type="PANTHER" id="PTHR33445:SF2">
    <property type="entry name" value="ATP SYNTHASE SUBUNIT B', CHLOROPLASTIC"/>
    <property type="match status" value="1"/>
</dbReference>
<name>A0A401FX39_9BACT</name>
<keyword evidence="3 13" id="KW-0138">CF(0)</keyword>
<dbReference type="GO" id="GO:0045259">
    <property type="term" value="C:proton-transporting ATP synthase complex"/>
    <property type="evidence" value="ECO:0007669"/>
    <property type="project" value="UniProtKB-KW"/>
</dbReference>
<keyword evidence="4 13" id="KW-0812">Transmembrane</keyword>
<reference evidence="16" key="2">
    <citation type="submission" date="2019-01" db="EMBL/GenBank/DDBJ databases">
        <title>Genome sequence of Desulfonema ishimotonii strain Tokyo 01.</title>
        <authorList>
            <person name="Fukui M."/>
        </authorList>
    </citation>
    <scope>NUCLEOTIDE SEQUENCE [LARGE SCALE GENOMIC DNA]</scope>
    <source>
        <strain evidence="16">Tokyo 01</strain>
    </source>
</reference>
<keyword evidence="7 13" id="KW-0406">Ion transport</keyword>
<feature type="transmembrane region" description="Helical" evidence="13">
    <location>
        <begin position="6"/>
        <end position="27"/>
    </location>
</feature>
<dbReference type="HAMAP" id="MF_01398">
    <property type="entry name" value="ATP_synth_b_bprime"/>
    <property type="match status" value="1"/>
</dbReference>
<protein>
    <recommendedName>
        <fullName evidence="13">ATP synthase subunit b</fullName>
    </recommendedName>
    <alternativeName>
        <fullName evidence="13">ATP synthase F(0) sector subunit b</fullName>
    </alternativeName>
    <alternativeName>
        <fullName evidence="13">ATPase subunit I</fullName>
    </alternativeName>
    <alternativeName>
        <fullName evidence="13">F-type ATPase subunit b</fullName>
        <shortName evidence="13">F-ATPase subunit b</shortName>
    </alternativeName>
</protein>
<evidence type="ECO:0000256" key="1">
    <source>
        <dbReference type="ARBA" id="ARBA00005513"/>
    </source>
</evidence>
<keyword evidence="8 13" id="KW-0472">Membrane</keyword>
<dbReference type="GO" id="GO:0012505">
    <property type="term" value="C:endomembrane system"/>
    <property type="evidence" value="ECO:0007669"/>
    <property type="project" value="UniProtKB-SubCell"/>
</dbReference>
<comment type="similarity">
    <text evidence="1 13">Belongs to the ATPase B chain family.</text>
</comment>
<evidence type="ECO:0000313" key="15">
    <source>
        <dbReference type="EMBL" id="GBC61494.1"/>
    </source>
</evidence>
<organism evidence="15 16">
    <name type="scientific">Desulfonema ishimotonii</name>
    <dbReference type="NCBI Taxonomy" id="45657"/>
    <lineage>
        <taxon>Bacteria</taxon>
        <taxon>Pseudomonadati</taxon>
        <taxon>Thermodesulfobacteriota</taxon>
        <taxon>Desulfobacteria</taxon>
        <taxon>Desulfobacterales</taxon>
        <taxon>Desulfococcaceae</taxon>
        <taxon>Desulfonema</taxon>
    </lineage>
</organism>
<keyword evidence="16" id="KW-1185">Reference proteome</keyword>
<dbReference type="CDD" id="cd06503">
    <property type="entry name" value="ATP-synt_Fo_b"/>
    <property type="match status" value="1"/>
</dbReference>
<keyword evidence="6 13" id="KW-1133">Transmembrane helix</keyword>
<comment type="subunit">
    <text evidence="13">F-type ATPases have 2 components, F(1) - the catalytic core - and F(0) - the membrane proton channel. F(1) has five subunits: alpha(3), beta(3), gamma(1), delta(1), epsilon(1). F(0) has three main subunits: a(1), b(2) and c(10-14). The alpha and beta chains form an alternating ring which encloses part of the gamma chain. F(1) is attached to F(0) by a central stalk formed by the gamma and epsilon chains, while a peripheral stalk is formed by the delta and b chains.</text>
</comment>
<gene>
    <name evidence="13" type="primary">atpF</name>
    <name evidence="15" type="ORF">DENIS_2456</name>
</gene>
<dbReference type="GO" id="GO:0046961">
    <property type="term" value="F:proton-transporting ATPase activity, rotational mechanism"/>
    <property type="evidence" value="ECO:0007669"/>
    <property type="project" value="TreeGrafter"/>
</dbReference>
<dbReference type="RefSeq" id="WP_166405056.1">
    <property type="nucleotide sequence ID" value="NZ_BEXT01000001.1"/>
</dbReference>
<comment type="function">
    <text evidence="10 13">F(1)F(0) ATP synthase produces ATP from ADP in the presence of a proton or sodium gradient. F-type ATPases consist of two structural domains, F(1) containing the extramembraneous catalytic core and F(0) containing the membrane proton channel, linked together by a central stalk and a peripheral stalk. During catalysis, ATP synthesis in the catalytic domain of F(1) is coupled via a rotary mechanism of the central stalk subunits to proton translocation.</text>
</comment>
<keyword evidence="5 13" id="KW-0375">Hydrogen ion transport</keyword>
<evidence type="ECO:0000256" key="9">
    <source>
        <dbReference type="ARBA" id="ARBA00023310"/>
    </source>
</evidence>
<evidence type="ECO:0000256" key="10">
    <source>
        <dbReference type="ARBA" id="ARBA00025198"/>
    </source>
</evidence>
<dbReference type="GO" id="GO:0005886">
    <property type="term" value="C:plasma membrane"/>
    <property type="evidence" value="ECO:0007669"/>
    <property type="project" value="UniProtKB-SubCell"/>
</dbReference>
<keyword evidence="2 13" id="KW-0813">Transport</keyword>
<evidence type="ECO:0000313" key="16">
    <source>
        <dbReference type="Proteomes" id="UP000288096"/>
    </source>
</evidence>
<evidence type="ECO:0000256" key="8">
    <source>
        <dbReference type="ARBA" id="ARBA00023136"/>
    </source>
</evidence>
<dbReference type="InterPro" id="IPR002146">
    <property type="entry name" value="ATP_synth_b/b'su_bac/chlpt"/>
</dbReference>
<evidence type="ECO:0000256" key="3">
    <source>
        <dbReference type="ARBA" id="ARBA00022547"/>
    </source>
</evidence>
<keyword evidence="9 13" id="KW-0066">ATP synthesis</keyword>
<reference evidence="16" key="1">
    <citation type="submission" date="2017-11" db="EMBL/GenBank/DDBJ databases">
        <authorList>
            <person name="Watanabe M."/>
            <person name="Kojima H."/>
        </authorList>
    </citation>
    <scope>NUCLEOTIDE SEQUENCE [LARGE SCALE GENOMIC DNA]</scope>
    <source>
        <strain evidence="16">Tokyo 01</strain>
    </source>
</reference>
<feature type="coiled-coil region" evidence="14">
    <location>
        <begin position="31"/>
        <end position="72"/>
    </location>
</feature>
<sequence length="253" mass="29010">MLISGFTVFVQILNFLILIFLLRRFLYTPILKAMQAREEKIAARLSAAEQAVREAERRSQALEEKQAELDRDASALMASAKAEAKAWRETAVENARQEVETLRRAWAESLKNEQEQFLQMLRVRVTRQVMAIAEKAIRDLSGGDIRYQMVETFMTKVSEDRAAVGLTDLQEQRRFTVRSDVALKEELQQRLTDFLRTLFPAAEKIGFEVVPDAGPGIELISGDWKVRWSLALYMEGLEAEMMKSLNPDTRRIP</sequence>
<evidence type="ECO:0000256" key="7">
    <source>
        <dbReference type="ARBA" id="ARBA00023065"/>
    </source>
</evidence>
<dbReference type="GO" id="GO:0046933">
    <property type="term" value="F:proton-transporting ATP synthase activity, rotational mechanism"/>
    <property type="evidence" value="ECO:0007669"/>
    <property type="project" value="UniProtKB-UniRule"/>
</dbReference>
<dbReference type="Proteomes" id="UP000288096">
    <property type="component" value="Unassembled WGS sequence"/>
</dbReference>
<dbReference type="InterPro" id="IPR050059">
    <property type="entry name" value="ATP_synthase_B_chain"/>
</dbReference>
<proteinExistence type="inferred from homology"/>
<evidence type="ECO:0000256" key="13">
    <source>
        <dbReference type="HAMAP-Rule" id="MF_01398"/>
    </source>
</evidence>
<evidence type="ECO:0000256" key="4">
    <source>
        <dbReference type="ARBA" id="ARBA00022692"/>
    </source>
</evidence>
<dbReference type="Pfam" id="PF00430">
    <property type="entry name" value="ATP-synt_B"/>
    <property type="match status" value="1"/>
</dbReference>
<dbReference type="EMBL" id="BEXT01000001">
    <property type="protein sequence ID" value="GBC61494.1"/>
    <property type="molecule type" value="Genomic_DNA"/>
</dbReference>
<evidence type="ECO:0000256" key="5">
    <source>
        <dbReference type="ARBA" id="ARBA00022781"/>
    </source>
</evidence>
<dbReference type="PANTHER" id="PTHR33445">
    <property type="entry name" value="ATP SYNTHASE SUBUNIT B', CHLOROPLASTIC"/>
    <property type="match status" value="1"/>
</dbReference>
<evidence type="ECO:0000256" key="2">
    <source>
        <dbReference type="ARBA" id="ARBA00022448"/>
    </source>
</evidence>
<dbReference type="AlphaFoldDB" id="A0A401FX39"/>